<dbReference type="GO" id="GO:0016829">
    <property type="term" value="F:lyase activity"/>
    <property type="evidence" value="ECO:0007669"/>
    <property type="project" value="UniProtKB-KW"/>
</dbReference>
<keyword evidence="1" id="KW-0456">Lyase</keyword>
<dbReference type="Proteomes" id="UP000241346">
    <property type="component" value="Unassembled WGS sequence"/>
</dbReference>
<dbReference type="Gene3D" id="1.25.40.80">
    <property type="match status" value="1"/>
</dbReference>
<dbReference type="InterPro" id="IPR007357">
    <property type="entry name" value="PhrB-like"/>
</dbReference>
<name>A0A2T3NJG0_9GAMM</name>
<sequence length="523" mass="61276">MDKHYECLRLVLGDQLNLHHSWFQEPDDCTLYVIAELPQEMDYASHHIQKIQAFFLAMQHMANSLTESGHQVLHLTLDETSEYADLPDLLSSLITRLQCQRFEYQQPDEFRLRQQLITFCQQQTISTSCVDSEHFIVPFHDIPQYFNREKNGRLETFYRKLRKKHQILMEDEEKPEGGKWNFDKANRDKLKPKDIAELPSPLLFGNDISDVNQRLVRHKVKSIGVSRDTLLWPVNREQSLQLLDFFCTHCLPNFGRFQDAMTCQADDLVDEKQWSLYHSRLSFALNSKIISPLEVIECAIDHYRSGEAINIAQIEGFVRQILGWREFVRGIYWTHMPDYAKHNHLEASRKLPSWFWSGETKMNCLHHAISQSLEYGYAHHIQRLMVTGNFCMIAGIDPSEVDAWYLGIYVDAIEWVEMPNTRGMSQYADGGIVGSKAYAASGNYINKMSDYCQHCHYQVKEKTAENACPLNSLYWHFMTQHREQFERNPRVGMVYRNWDNQPDENQQAVLDKAKQLLIDIEQL</sequence>
<protein>
    <submittedName>
        <fullName evidence="1">Cryptochrome/photolyase family protein</fullName>
    </submittedName>
</protein>
<proteinExistence type="predicted"/>
<dbReference type="RefSeq" id="WP_107296275.1">
    <property type="nucleotide sequence ID" value="NZ_PYMB01000001.1"/>
</dbReference>
<reference evidence="1 2" key="1">
    <citation type="submission" date="2018-03" db="EMBL/GenBank/DDBJ databases">
        <title>Whole genome sequencing of Histamine producing bacteria.</title>
        <authorList>
            <person name="Butler K."/>
        </authorList>
    </citation>
    <scope>NUCLEOTIDE SEQUENCE [LARGE SCALE GENOMIC DNA]</scope>
    <source>
        <strain evidence="1 2">DSM 19138</strain>
    </source>
</reference>
<comment type="caution">
    <text evidence="1">The sequence shown here is derived from an EMBL/GenBank/DDBJ whole genome shotgun (WGS) entry which is preliminary data.</text>
</comment>
<dbReference type="Pfam" id="PF04244">
    <property type="entry name" value="DPRP"/>
    <property type="match status" value="1"/>
</dbReference>
<accession>A0A2T3NJG0</accession>
<dbReference type="PANTHER" id="PTHR38657">
    <property type="entry name" value="SLR1343 PROTEIN"/>
    <property type="match status" value="1"/>
</dbReference>
<dbReference type="PANTHER" id="PTHR38657:SF1">
    <property type="entry name" value="SLR1343 PROTEIN"/>
    <property type="match status" value="1"/>
</dbReference>
<dbReference type="SUPFAM" id="SSF48173">
    <property type="entry name" value="Cryptochrome/photolyase FAD-binding domain"/>
    <property type="match status" value="1"/>
</dbReference>
<dbReference type="EMBL" id="PYMB01000001">
    <property type="protein sequence ID" value="PSW15657.1"/>
    <property type="molecule type" value="Genomic_DNA"/>
</dbReference>
<dbReference type="Gene3D" id="3.40.50.620">
    <property type="entry name" value="HUPs"/>
    <property type="match status" value="1"/>
</dbReference>
<dbReference type="Gene3D" id="1.10.10.1710">
    <property type="entry name" value="Deoxyribodipyrimidine photolyase-related"/>
    <property type="match status" value="1"/>
</dbReference>
<dbReference type="InterPro" id="IPR052551">
    <property type="entry name" value="UV-DNA_repair_photolyase"/>
</dbReference>
<organism evidence="1 2">
    <name type="scientific">Photobacterium rosenbergii</name>
    <dbReference type="NCBI Taxonomy" id="294936"/>
    <lineage>
        <taxon>Bacteria</taxon>
        <taxon>Pseudomonadati</taxon>
        <taxon>Pseudomonadota</taxon>
        <taxon>Gammaproteobacteria</taxon>
        <taxon>Vibrionales</taxon>
        <taxon>Vibrionaceae</taxon>
        <taxon>Photobacterium</taxon>
    </lineage>
</organism>
<dbReference type="AlphaFoldDB" id="A0A2T3NJG0"/>
<dbReference type="OrthoDB" id="5288100at2"/>
<evidence type="ECO:0000313" key="1">
    <source>
        <dbReference type="EMBL" id="PSW15657.1"/>
    </source>
</evidence>
<evidence type="ECO:0000313" key="2">
    <source>
        <dbReference type="Proteomes" id="UP000241346"/>
    </source>
</evidence>
<gene>
    <name evidence="1" type="ORF">C9J01_01170</name>
</gene>
<dbReference type="InterPro" id="IPR014729">
    <property type="entry name" value="Rossmann-like_a/b/a_fold"/>
</dbReference>
<dbReference type="Gene3D" id="1.10.579.10">
    <property type="entry name" value="DNA Cyclobutane Dipyrimidine Photolyase, subunit A, domain 3"/>
    <property type="match status" value="1"/>
</dbReference>
<dbReference type="InterPro" id="IPR036134">
    <property type="entry name" value="Crypto/Photolyase_FAD-like_sf"/>
</dbReference>